<dbReference type="InterPro" id="IPR050121">
    <property type="entry name" value="Cytochrome_P450_monoxygenase"/>
</dbReference>
<evidence type="ECO:0000256" key="3">
    <source>
        <dbReference type="PIRSR" id="PIRSR602401-1"/>
    </source>
</evidence>
<sequence length="467" mass="50825">MLALARDPKYSDVANVRLGPFGDYVFLLSPGSVRNVTVDQAEAAFPRRFSVDLFETLGLNRGIVYAQGSLHKEQKKRCVPSFENVNSMRSFLSAIQEESVITSQAWRSRCDAVGGSTRLDVYDEARRLTLAVVLRVTFGVGDFAKAEELSFVIGEYLTKIVATANELPPLWRINPALSSNYSAVAGENGLLARLRSLVLAIIAERRAAGAEKTGAADLLGVLIDSDASDDAILYTLFDLIIAGSDTTASTVTALLFLLHRPGAEEYLAEALQEASSIPRNADGTLQVSLDDCAPGGSLAFLTRCARETLRLYPPVPFIGRDSVAEAEVLGYGVPEGSTLCWSPWFLGRDHRQWLEPVDSFRPERWITAGELAAAEEGSQLAQVSAWGRTPSGEPRDTFAWLPFGAGPRGCLGTRLGITETVVAAAVLLRDFDFEFDRKGDPLRVKYDLTLNLEGACRANVTRRADEL</sequence>
<evidence type="ECO:0000256" key="1">
    <source>
        <dbReference type="ARBA" id="ARBA00001971"/>
    </source>
</evidence>
<dbReference type="PROSITE" id="PS00086">
    <property type="entry name" value="CYTOCHROME_P450"/>
    <property type="match status" value="1"/>
</dbReference>
<keyword evidence="6" id="KW-1185">Reference proteome</keyword>
<comment type="similarity">
    <text evidence="2 4">Belongs to the cytochrome P450 family.</text>
</comment>
<dbReference type="GO" id="GO:0005506">
    <property type="term" value="F:iron ion binding"/>
    <property type="evidence" value="ECO:0007669"/>
    <property type="project" value="InterPro"/>
</dbReference>
<dbReference type="InterPro" id="IPR001128">
    <property type="entry name" value="Cyt_P450"/>
</dbReference>
<gene>
    <name evidence="5" type="ORF">CYMTET_10308</name>
</gene>
<reference evidence="5 6" key="1">
    <citation type="journal article" date="2015" name="Genome Biol. Evol.">
        <title>Comparative Genomics of a Bacterivorous Green Alga Reveals Evolutionary Causalities and Consequences of Phago-Mixotrophic Mode of Nutrition.</title>
        <authorList>
            <person name="Burns J.A."/>
            <person name="Paasch A."/>
            <person name="Narechania A."/>
            <person name="Kim E."/>
        </authorList>
    </citation>
    <scope>NUCLEOTIDE SEQUENCE [LARGE SCALE GENOMIC DNA]</scope>
    <source>
        <strain evidence="5 6">PLY_AMNH</strain>
    </source>
</reference>
<dbReference type="GO" id="GO:0016705">
    <property type="term" value="F:oxidoreductase activity, acting on paired donors, with incorporation or reduction of molecular oxygen"/>
    <property type="evidence" value="ECO:0007669"/>
    <property type="project" value="InterPro"/>
</dbReference>
<dbReference type="AlphaFoldDB" id="A0AAE0LEL5"/>
<evidence type="ECO:0000313" key="6">
    <source>
        <dbReference type="Proteomes" id="UP001190700"/>
    </source>
</evidence>
<dbReference type="PANTHER" id="PTHR24305:SF166">
    <property type="entry name" value="CYTOCHROME P450 12A4, MITOCHONDRIAL-RELATED"/>
    <property type="match status" value="1"/>
</dbReference>
<comment type="cofactor">
    <cofactor evidence="1 3">
        <name>heme</name>
        <dbReference type="ChEBI" id="CHEBI:30413"/>
    </cofactor>
</comment>
<dbReference type="GO" id="GO:0004497">
    <property type="term" value="F:monooxygenase activity"/>
    <property type="evidence" value="ECO:0007669"/>
    <property type="project" value="UniProtKB-KW"/>
</dbReference>
<feature type="binding site" description="axial binding residue" evidence="3">
    <location>
        <position position="410"/>
    </location>
    <ligand>
        <name>heme</name>
        <dbReference type="ChEBI" id="CHEBI:30413"/>
    </ligand>
    <ligandPart>
        <name>Fe</name>
        <dbReference type="ChEBI" id="CHEBI:18248"/>
    </ligandPart>
</feature>
<comment type="caution">
    <text evidence="5">The sequence shown here is derived from an EMBL/GenBank/DDBJ whole genome shotgun (WGS) entry which is preliminary data.</text>
</comment>
<keyword evidence="3 4" id="KW-0479">Metal-binding</keyword>
<protein>
    <recommendedName>
        <fullName evidence="7">Cytochrome P450</fullName>
    </recommendedName>
</protein>
<dbReference type="InterPro" id="IPR036396">
    <property type="entry name" value="Cyt_P450_sf"/>
</dbReference>
<dbReference type="Pfam" id="PF00067">
    <property type="entry name" value="p450"/>
    <property type="match status" value="1"/>
</dbReference>
<dbReference type="Proteomes" id="UP001190700">
    <property type="component" value="Unassembled WGS sequence"/>
</dbReference>
<evidence type="ECO:0008006" key="7">
    <source>
        <dbReference type="Google" id="ProtNLM"/>
    </source>
</evidence>
<proteinExistence type="inferred from homology"/>
<dbReference type="SUPFAM" id="SSF48264">
    <property type="entry name" value="Cytochrome P450"/>
    <property type="match status" value="1"/>
</dbReference>
<dbReference type="InterPro" id="IPR017972">
    <property type="entry name" value="Cyt_P450_CS"/>
</dbReference>
<keyword evidence="4" id="KW-0560">Oxidoreductase</keyword>
<dbReference type="PRINTS" id="PR00463">
    <property type="entry name" value="EP450I"/>
</dbReference>
<name>A0AAE0LEL5_9CHLO</name>
<keyword evidence="4" id="KW-0503">Monooxygenase</keyword>
<dbReference type="Gene3D" id="1.10.630.10">
    <property type="entry name" value="Cytochrome P450"/>
    <property type="match status" value="1"/>
</dbReference>
<dbReference type="EMBL" id="LGRX02003634">
    <property type="protein sequence ID" value="KAK3281929.1"/>
    <property type="molecule type" value="Genomic_DNA"/>
</dbReference>
<evidence type="ECO:0000313" key="5">
    <source>
        <dbReference type="EMBL" id="KAK3281929.1"/>
    </source>
</evidence>
<keyword evidence="3 4" id="KW-0408">Iron</keyword>
<organism evidence="5 6">
    <name type="scientific">Cymbomonas tetramitiformis</name>
    <dbReference type="NCBI Taxonomy" id="36881"/>
    <lineage>
        <taxon>Eukaryota</taxon>
        <taxon>Viridiplantae</taxon>
        <taxon>Chlorophyta</taxon>
        <taxon>Pyramimonadophyceae</taxon>
        <taxon>Pyramimonadales</taxon>
        <taxon>Pyramimonadaceae</taxon>
        <taxon>Cymbomonas</taxon>
    </lineage>
</organism>
<evidence type="ECO:0000256" key="4">
    <source>
        <dbReference type="RuleBase" id="RU000461"/>
    </source>
</evidence>
<keyword evidence="3 4" id="KW-0349">Heme</keyword>
<dbReference type="InterPro" id="IPR002401">
    <property type="entry name" value="Cyt_P450_E_grp-I"/>
</dbReference>
<evidence type="ECO:0000256" key="2">
    <source>
        <dbReference type="ARBA" id="ARBA00010617"/>
    </source>
</evidence>
<accession>A0AAE0LEL5</accession>
<dbReference type="PANTHER" id="PTHR24305">
    <property type="entry name" value="CYTOCHROME P450"/>
    <property type="match status" value="1"/>
</dbReference>
<dbReference type="PRINTS" id="PR00385">
    <property type="entry name" value="P450"/>
</dbReference>
<dbReference type="GO" id="GO:0020037">
    <property type="term" value="F:heme binding"/>
    <property type="evidence" value="ECO:0007669"/>
    <property type="project" value="InterPro"/>
</dbReference>